<dbReference type="InterPro" id="IPR025286">
    <property type="entry name" value="MOFRL_assoc_dom"/>
</dbReference>
<dbReference type="SUPFAM" id="SSF82544">
    <property type="entry name" value="GckA/TtuD-like"/>
    <property type="match status" value="1"/>
</dbReference>
<dbReference type="OMA" id="GKAAWRM"/>
<dbReference type="PANTHER" id="PTHR12227:SF0">
    <property type="entry name" value="GLYCERATE KINASE"/>
    <property type="match status" value="1"/>
</dbReference>
<dbReference type="eggNOG" id="KOG3935">
    <property type="taxonomic scope" value="Eukaryota"/>
</dbReference>
<accession>A0A0L0DVG0</accession>
<evidence type="ECO:0000259" key="2">
    <source>
        <dbReference type="Pfam" id="PF05161"/>
    </source>
</evidence>
<proteinExistence type="inferred from homology"/>
<dbReference type="Gene3D" id="3.40.1480.10">
    <property type="entry name" value="MOFRL domain"/>
    <property type="match status" value="1"/>
</dbReference>
<protein>
    <submittedName>
        <fullName evidence="4">Hydroxypyruvate reductase</fullName>
    </submittedName>
</protein>
<evidence type="ECO:0000313" key="5">
    <source>
        <dbReference type="Proteomes" id="UP000054408"/>
    </source>
</evidence>
<dbReference type="GO" id="GO:0005737">
    <property type="term" value="C:cytoplasm"/>
    <property type="evidence" value="ECO:0007669"/>
    <property type="project" value="TreeGrafter"/>
</dbReference>
<dbReference type="RefSeq" id="XP_013760818.1">
    <property type="nucleotide sequence ID" value="XM_013905364.1"/>
</dbReference>
<organism evidence="4 5">
    <name type="scientific">Thecamonas trahens ATCC 50062</name>
    <dbReference type="NCBI Taxonomy" id="461836"/>
    <lineage>
        <taxon>Eukaryota</taxon>
        <taxon>Apusozoa</taxon>
        <taxon>Apusomonadida</taxon>
        <taxon>Apusomonadidae</taxon>
        <taxon>Thecamonas</taxon>
    </lineage>
</organism>
<feature type="domain" description="MOFRL" evidence="2">
    <location>
        <begin position="367"/>
        <end position="483"/>
    </location>
</feature>
<keyword evidence="5" id="KW-1185">Reference proteome</keyword>
<dbReference type="EMBL" id="GL349441">
    <property type="protein sequence ID" value="KNC56299.1"/>
    <property type="molecule type" value="Genomic_DNA"/>
</dbReference>
<dbReference type="Gene3D" id="3.40.50.10180">
    <property type="entry name" value="Glycerate kinase, MOFRL-like N-terminal domain"/>
    <property type="match status" value="1"/>
</dbReference>
<comment type="similarity">
    <text evidence="1">Belongs to the glycerate kinase type-2 family.</text>
</comment>
<feature type="domain" description="MOFRL-associated" evidence="3">
    <location>
        <begin position="16"/>
        <end position="282"/>
    </location>
</feature>
<dbReference type="GO" id="GO:0008887">
    <property type="term" value="F:glycerate kinase activity"/>
    <property type="evidence" value="ECO:0007669"/>
    <property type="project" value="InterPro"/>
</dbReference>
<sequence>MASVAASGSCRAQDVARRVFEAAVAAADPRQCVADALTVAGSVLSVARPLGGSAKEGEATAVSVDLAETGGVVLVGAGKAAVPMAAAVVEALGPALDHLGLPLSGHVVTKTGHFVGTSWEAVFADSPVAVVEASHPIPDAGSVAAADAIVAALKAAASASPPPLVINVLSGGASSLMESPAGPLSLDDVQATYEALIGCGASIDDINAVRKHLSAVKGGRLLEAAAPAAIVTLALSDVVGDALDVIGSGPTEEDTTSFDDARAVIARYNLANTLPPPVVAYLAAGSPANDTPSRASHPCLFAAATNVVVGSNALALAAAERTARELGFGVIVLSSRVEGEAAGVAPVYAALARSIVDSAAPIPAPAVVLAGGETTVTLGAAPGKGGRNQELALAAAVALDAQRPKLDPAAAARIAILAAGTDGTDGPTDAAGGLVSYATVAAGDAVLGQGAALAALRTHDAYPFLTAADALVVSGPTGTNVMDITAVVVA</sequence>
<dbReference type="STRING" id="461836.A0A0L0DVG0"/>
<dbReference type="InterPro" id="IPR037035">
    <property type="entry name" value="GK-like_C_sf"/>
</dbReference>
<dbReference type="InterPro" id="IPR038614">
    <property type="entry name" value="GK_N_sf"/>
</dbReference>
<dbReference type="Pfam" id="PF05161">
    <property type="entry name" value="MOFRL"/>
    <property type="match status" value="1"/>
</dbReference>
<dbReference type="AlphaFoldDB" id="A0A0L0DVG0"/>
<evidence type="ECO:0000256" key="1">
    <source>
        <dbReference type="ARBA" id="ARBA00005393"/>
    </source>
</evidence>
<evidence type="ECO:0000313" key="4">
    <source>
        <dbReference type="EMBL" id="KNC56299.1"/>
    </source>
</evidence>
<reference evidence="4 5" key="1">
    <citation type="submission" date="2010-05" db="EMBL/GenBank/DDBJ databases">
        <title>The Genome Sequence of Thecamonas trahens ATCC 50062.</title>
        <authorList>
            <consortium name="The Broad Institute Genome Sequencing Platform"/>
            <person name="Russ C."/>
            <person name="Cuomo C."/>
            <person name="Shea T."/>
            <person name="Young S.K."/>
            <person name="Zeng Q."/>
            <person name="Koehrsen M."/>
            <person name="Haas B."/>
            <person name="Borodovsky M."/>
            <person name="Guigo R."/>
            <person name="Alvarado L."/>
            <person name="Berlin A."/>
            <person name="Bochicchio J."/>
            <person name="Borenstein D."/>
            <person name="Chapman S."/>
            <person name="Chen Z."/>
            <person name="Freedman E."/>
            <person name="Gellesch M."/>
            <person name="Goldberg J."/>
            <person name="Griggs A."/>
            <person name="Gujja S."/>
            <person name="Heilman E."/>
            <person name="Heiman D."/>
            <person name="Hepburn T."/>
            <person name="Howarth C."/>
            <person name="Jen D."/>
            <person name="Larson L."/>
            <person name="Mehta T."/>
            <person name="Park D."/>
            <person name="Pearson M."/>
            <person name="Roberts A."/>
            <person name="Saif S."/>
            <person name="Shenoy N."/>
            <person name="Sisk P."/>
            <person name="Stolte C."/>
            <person name="Sykes S."/>
            <person name="Thomson T."/>
            <person name="Walk T."/>
            <person name="White J."/>
            <person name="Yandava C."/>
            <person name="Burger G."/>
            <person name="Gray M.W."/>
            <person name="Holland P.W.H."/>
            <person name="King N."/>
            <person name="Lang F.B.F."/>
            <person name="Roger A.J."/>
            <person name="Ruiz-Trillo I."/>
            <person name="Lander E."/>
            <person name="Nusbaum C."/>
        </authorList>
    </citation>
    <scope>NUCLEOTIDE SEQUENCE [LARGE SCALE GENOMIC DNA]</scope>
    <source>
        <strain evidence="4 5">ATCC 50062</strain>
    </source>
</reference>
<dbReference type="OrthoDB" id="44918at2759"/>
<dbReference type="Pfam" id="PF13660">
    <property type="entry name" value="DUF4147"/>
    <property type="match status" value="1"/>
</dbReference>
<keyword evidence="4" id="KW-0670">Pyruvate</keyword>
<dbReference type="GeneID" id="25561957"/>
<dbReference type="Proteomes" id="UP000054408">
    <property type="component" value="Unassembled WGS sequence"/>
</dbReference>
<dbReference type="InterPro" id="IPR007835">
    <property type="entry name" value="MOFRL"/>
</dbReference>
<evidence type="ECO:0000259" key="3">
    <source>
        <dbReference type="Pfam" id="PF13660"/>
    </source>
</evidence>
<dbReference type="InterPro" id="IPR039760">
    <property type="entry name" value="MOFRL_protein"/>
</dbReference>
<gene>
    <name evidence="4" type="ORF">AMSG_02269</name>
</gene>
<dbReference type="PANTHER" id="PTHR12227">
    <property type="entry name" value="GLYCERATE KINASE"/>
    <property type="match status" value="1"/>
</dbReference>
<name>A0A0L0DVG0_THETB</name>